<keyword evidence="2" id="KW-1185">Reference proteome</keyword>
<evidence type="ECO:0000313" key="1">
    <source>
        <dbReference type="EMBL" id="RBP67763.1"/>
    </source>
</evidence>
<protein>
    <submittedName>
        <fullName evidence="1">Acetamidase/formamidase</fullName>
    </submittedName>
</protein>
<dbReference type="OrthoDB" id="9785236at2"/>
<reference evidence="1 2" key="1">
    <citation type="submission" date="2018-06" db="EMBL/GenBank/DDBJ databases">
        <title>Genomic Encyclopedia of Type Strains, Phase IV (KMG-IV): sequencing the most valuable type-strain genomes for metagenomic binning, comparative biology and taxonomic classification.</title>
        <authorList>
            <person name="Goeker M."/>
        </authorList>
    </citation>
    <scope>NUCLEOTIDE SEQUENCE [LARGE SCALE GENOMIC DNA]</scope>
    <source>
        <strain evidence="1 2">DSM 30166</strain>
    </source>
</reference>
<dbReference type="Proteomes" id="UP000253046">
    <property type="component" value="Unassembled WGS sequence"/>
</dbReference>
<dbReference type="EMBL" id="QNRY01000001">
    <property type="protein sequence ID" value="RBP67763.1"/>
    <property type="molecule type" value="Genomic_DNA"/>
</dbReference>
<dbReference type="InterPro" id="IPR004304">
    <property type="entry name" value="FmdA_AmdA"/>
</dbReference>
<gene>
    <name evidence="1" type="ORF">DES54_101285</name>
</gene>
<dbReference type="AlphaFoldDB" id="A0A366IDQ7"/>
<organism evidence="1 2">
    <name type="scientific">Brenneria salicis ATCC 15712 = DSM 30166</name>
    <dbReference type="NCBI Taxonomy" id="714314"/>
    <lineage>
        <taxon>Bacteria</taxon>
        <taxon>Pseudomonadati</taxon>
        <taxon>Pseudomonadota</taxon>
        <taxon>Gammaproteobacteria</taxon>
        <taxon>Enterobacterales</taxon>
        <taxon>Pectobacteriaceae</taxon>
        <taxon>Brenneria</taxon>
    </lineage>
</organism>
<dbReference type="Gene3D" id="2.60.120.580">
    <property type="entry name" value="Acetamidase/Formamidase-like domains"/>
    <property type="match status" value="1"/>
</dbReference>
<name>A0A366IDQ7_9GAMM</name>
<dbReference type="SUPFAM" id="SSF141130">
    <property type="entry name" value="Acetamidase/Formamidase-like"/>
    <property type="match status" value="1"/>
</dbReference>
<dbReference type="Gene3D" id="3.10.28.20">
    <property type="entry name" value="Acetamidase/Formamidase-like domains"/>
    <property type="match status" value="1"/>
</dbReference>
<dbReference type="Pfam" id="PF03069">
    <property type="entry name" value="FmdA_AmdA"/>
    <property type="match status" value="2"/>
</dbReference>
<accession>A0A366IDQ7</accession>
<proteinExistence type="predicted"/>
<dbReference type="PANTHER" id="PTHR31891">
    <property type="entry name" value="FORMAMIDASE C869.04-RELATED"/>
    <property type="match status" value="1"/>
</dbReference>
<sequence>MKWLEDSIMRKRGVGAERKPVTHHLTEEMQKEFHYTIGPYSTPVLTIEPGDRVIVDTRDAFEGAIKSEQDMPSALLNMPFLNPQNGPIMVNGAEKGDVLAVYIESMLPRGADPYGICAMIPHFGGLTGTDLTAMLNDPLPEKVRMIKLDSEKVYWSKRHTLPYKPHIGTLSVSPEIDSINSLTPDNHGGNMDVPDIGPGSITYLPVRSPGGRLFIGDAHACQGDGEICGTAVEFSSITTIKVDLIKHWKLSWPRMENAESIMSIGSARPLEDATRIAYRDLIYWLVEDFGFEQWDAYMLLSQCGKVRLGNMVDPKYTVGAMLNKTLLAQ</sequence>
<evidence type="ECO:0000313" key="2">
    <source>
        <dbReference type="Proteomes" id="UP000253046"/>
    </source>
</evidence>
<dbReference type="RefSeq" id="WP_113864833.1">
    <property type="nucleotide sequence ID" value="NZ_AGJP01000001.1"/>
</dbReference>
<dbReference type="PANTHER" id="PTHR31891:SF1">
    <property type="entry name" value="FORMAMIDASE C869.04-RELATED"/>
    <property type="match status" value="1"/>
</dbReference>
<comment type="caution">
    <text evidence="1">The sequence shown here is derived from an EMBL/GenBank/DDBJ whole genome shotgun (WGS) entry which is preliminary data.</text>
</comment>
<dbReference type="GO" id="GO:0016811">
    <property type="term" value="F:hydrolase activity, acting on carbon-nitrogen (but not peptide) bonds, in linear amides"/>
    <property type="evidence" value="ECO:0007669"/>
    <property type="project" value="InterPro"/>
</dbReference>